<gene>
    <name evidence="2" type="ORF">JVT61DRAFT_3137</name>
</gene>
<reference evidence="2" key="1">
    <citation type="submission" date="2021-03" db="EMBL/GenBank/DDBJ databases">
        <title>Evolutionary innovations through gain and loss of genes in the ectomycorrhizal Boletales.</title>
        <authorList>
            <person name="Wu G."/>
            <person name="Miyauchi S."/>
            <person name="Morin E."/>
            <person name="Yang Z.-L."/>
            <person name="Xu J."/>
            <person name="Martin F.M."/>
        </authorList>
    </citation>
    <scope>NUCLEOTIDE SEQUENCE</scope>
    <source>
        <strain evidence="2">BR01</strain>
    </source>
</reference>
<dbReference type="Pfam" id="PF01926">
    <property type="entry name" value="MMR_HSR1"/>
    <property type="match status" value="1"/>
</dbReference>
<dbReference type="GO" id="GO:0005525">
    <property type="term" value="F:GTP binding"/>
    <property type="evidence" value="ECO:0007669"/>
    <property type="project" value="InterPro"/>
</dbReference>
<organism evidence="2 3">
    <name type="scientific">Boletus reticuloceps</name>
    <dbReference type="NCBI Taxonomy" id="495285"/>
    <lineage>
        <taxon>Eukaryota</taxon>
        <taxon>Fungi</taxon>
        <taxon>Dikarya</taxon>
        <taxon>Basidiomycota</taxon>
        <taxon>Agaricomycotina</taxon>
        <taxon>Agaricomycetes</taxon>
        <taxon>Agaricomycetidae</taxon>
        <taxon>Boletales</taxon>
        <taxon>Boletineae</taxon>
        <taxon>Boletaceae</taxon>
        <taxon>Boletoideae</taxon>
        <taxon>Boletus</taxon>
    </lineage>
</organism>
<dbReference type="GO" id="GO:0016787">
    <property type="term" value="F:hydrolase activity"/>
    <property type="evidence" value="ECO:0007669"/>
    <property type="project" value="UniProtKB-KW"/>
</dbReference>
<dbReference type="AlphaFoldDB" id="A0A8I2YQJ2"/>
<sequence>MKIDRTPDVSQSFHPGDSINQYLLQKEPRAKVAVTHDSLWIDMLRIGLLDLADFSLEKRLQEVLMDNYRVIVEDGAVYLQKGALPGSSEHDLRVPQKTLSVDPPPSYEVRRTCTPNVLIVGETGVGKSSVINLIAGEKLADVSSSATGCTLEATTYDVVLTDRNGQGHHVRLFDTVGLKEPSLSKNDYLVAIEKANVLINQLLRTGGIRLIIFCIRGGRITSVTQSNYHLFRDILCHNQVPVAFVITGMENEQPMEGWWSRNAALFERSNLSCTSHACVTATPGLRNVYAKQYQASQITIRSMLLDHMSRTSWKPERAGWFIHLAGKLLKWVTKLKDRKRHLPGRSRALTVDELARHLEDKCNFTLEEAVGLAGKIWAKRTEHSETDLVKEGDDLDFH</sequence>
<dbReference type="InterPro" id="IPR027417">
    <property type="entry name" value="P-loop_NTPase"/>
</dbReference>
<dbReference type="PROSITE" id="PS00675">
    <property type="entry name" value="SIGMA54_INTERACT_1"/>
    <property type="match status" value="1"/>
</dbReference>
<dbReference type="InterPro" id="IPR006073">
    <property type="entry name" value="GTP-bd"/>
</dbReference>
<evidence type="ECO:0000313" key="3">
    <source>
        <dbReference type="Proteomes" id="UP000683000"/>
    </source>
</evidence>
<accession>A0A8I2YQJ2</accession>
<dbReference type="OrthoDB" id="8954335at2759"/>
<dbReference type="Proteomes" id="UP000683000">
    <property type="component" value="Unassembled WGS sequence"/>
</dbReference>
<dbReference type="CDD" id="cd00882">
    <property type="entry name" value="Ras_like_GTPase"/>
    <property type="match status" value="1"/>
</dbReference>
<feature type="domain" description="G" evidence="1">
    <location>
        <begin position="117"/>
        <end position="225"/>
    </location>
</feature>
<proteinExistence type="predicted"/>
<dbReference type="Gene3D" id="3.40.50.300">
    <property type="entry name" value="P-loop containing nucleotide triphosphate hydrolases"/>
    <property type="match status" value="1"/>
</dbReference>
<keyword evidence="3" id="KW-1185">Reference proteome</keyword>
<protein>
    <submittedName>
        <fullName evidence="2">P-loop containing nucleoside triphosphate hydrolase protein</fullName>
    </submittedName>
</protein>
<dbReference type="InterPro" id="IPR025662">
    <property type="entry name" value="Sigma_54_int_dom_ATP-bd_1"/>
</dbReference>
<name>A0A8I2YQJ2_9AGAM</name>
<keyword evidence="2" id="KW-0378">Hydrolase</keyword>
<evidence type="ECO:0000313" key="2">
    <source>
        <dbReference type="EMBL" id="KAG6375572.1"/>
    </source>
</evidence>
<dbReference type="EMBL" id="JAGFBS010000014">
    <property type="protein sequence ID" value="KAG6375572.1"/>
    <property type="molecule type" value="Genomic_DNA"/>
</dbReference>
<dbReference type="SUPFAM" id="SSF52540">
    <property type="entry name" value="P-loop containing nucleoside triphosphate hydrolases"/>
    <property type="match status" value="2"/>
</dbReference>
<comment type="caution">
    <text evidence="2">The sequence shown here is derived from an EMBL/GenBank/DDBJ whole genome shotgun (WGS) entry which is preliminary data.</text>
</comment>
<evidence type="ECO:0000259" key="1">
    <source>
        <dbReference type="Pfam" id="PF01926"/>
    </source>
</evidence>